<proteinExistence type="predicted"/>
<comment type="caution">
    <text evidence="1">The sequence shown here is derived from an EMBL/GenBank/DDBJ whole genome shotgun (WGS) entry which is preliminary data.</text>
</comment>
<organism evidence="1 2">
    <name type="scientific">Entomophthora muscae</name>
    <dbReference type="NCBI Taxonomy" id="34485"/>
    <lineage>
        <taxon>Eukaryota</taxon>
        <taxon>Fungi</taxon>
        <taxon>Fungi incertae sedis</taxon>
        <taxon>Zoopagomycota</taxon>
        <taxon>Entomophthoromycotina</taxon>
        <taxon>Entomophthoromycetes</taxon>
        <taxon>Entomophthorales</taxon>
        <taxon>Entomophthoraceae</taxon>
        <taxon>Entomophthora</taxon>
    </lineage>
</organism>
<gene>
    <name evidence="1" type="ORF">DSO57_1001720</name>
</gene>
<sequence length="110" mass="12638">MAKPKAKDKRQTRSQTTRRYETSEEEVIPDTWEERTDIDSNQPCDMETEETGETQHIHEDIGSKKVNTKKETEKVSGEPVNNHTTPPPQRRKDASKSPDRRTQSACSSRP</sequence>
<evidence type="ECO:0000313" key="1">
    <source>
        <dbReference type="EMBL" id="KAJ9063282.1"/>
    </source>
</evidence>
<name>A0ACC2SLY6_9FUNG</name>
<reference evidence="1" key="1">
    <citation type="submission" date="2022-04" db="EMBL/GenBank/DDBJ databases">
        <title>Genome of the entomopathogenic fungus Entomophthora muscae.</title>
        <authorList>
            <person name="Elya C."/>
            <person name="Lovett B.R."/>
            <person name="Lee E."/>
            <person name="Macias A.M."/>
            <person name="Hajek A.E."/>
            <person name="De Bivort B.L."/>
            <person name="Kasson M.T."/>
            <person name="De Fine Licht H.H."/>
            <person name="Stajich J.E."/>
        </authorList>
    </citation>
    <scope>NUCLEOTIDE SEQUENCE</scope>
    <source>
        <strain evidence="1">Berkeley</strain>
    </source>
</reference>
<evidence type="ECO:0000313" key="2">
    <source>
        <dbReference type="Proteomes" id="UP001165960"/>
    </source>
</evidence>
<accession>A0ACC2SLY6</accession>
<dbReference type="EMBL" id="QTSX02004974">
    <property type="protein sequence ID" value="KAJ9063282.1"/>
    <property type="molecule type" value="Genomic_DNA"/>
</dbReference>
<dbReference type="Proteomes" id="UP001165960">
    <property type="component" value="Unassembled WGS sequence"/>
</dbReference>
<keyword evidence="2" id="KW-1185">Reference proteome</keyword>
<protein>
    <submittedName>
        <fullName evidence="1">Uncharacterized protein</fullName>
    </submittedName>
</protein>